<evidence type="ECO:0000259" key="12">
    <source>
        <dbReference type="PROSITE" id="PS50893"/>
    </source>
</evidence>
<evidence type="ECO:0000256" key="4">
    <source>
        <dbReference type="ARBA" id="ARBA00022692"/>
    </source>
</evidence>
<evidence type="ECO:0000256" key="2">
    <source>
        <dbReference type="ARBA" id="ARBA00022448"/>
    </source>
</evidence>
<evidence type="ECO:0000256" key="9">
    <source>
        <dbReference type="ARBA" id="ARBA00023055"/>
    </source>
</evidence>
<dbReference type="SUPFAM" id="SSF90123">
    <property type="entry name" value="ABC transporter transmembrane region"/>
    <property type="match status" value="1"/>
</dbReference>
<sequence>MSKSNTPPAHSVADKITDGFAIYKRLAGYALAYRLFLLFAFVGLLINAATQPLFAAYLKPLLDGTFMDKDPEIIFWAPFALLFIFLLRGISGFISGYFLSLVGRNVVTKIRSQLFDRFLNLPLSYYDKNNSGQLITLLIFQVEQLAEAATKGLKVLIQDIATIIGLLAWMLYLSWELTIVVLLTGPFIAFIISYVAKRFRRFSRQIQDSVGDVTQISSEAISAPQDIRIFDGMADEKQRFEVVNEQNRRSFMKRTVTELLSMPIVHFIVAIALSIIIYISTNDGLIERFTPGTFMSFMSAMMLLLDPVKRLTKVNSILQSGIAAGENIFALLDEEKEKDTGMQTLDIVKGKIAFQQVKFRYDADGKDIINGINFTVDAGQKIALVGKSGSGKTTLVNMLPRFYNYYAGEILLDDIAITDLKLNNLRQQFAYVGQDITLFNGTVKNNIAYGKMRHASDDKIRQAAIAAHALEFIEALPNGFDTPVGENGILLSGGQKQRIAIARAILADAPILILDEATSALDTQSEKAIQSALEILLQGRTTFMIAHRLSTIESADKIVVMEQGEIIEMGTHKELLTKGAAYADLHQIQLADKLE</sequence>
<keyword evidence="6" id="KW-0067">ATP-binding</keyword>
<dbReference type="NCBIfam" id="TIGR02203">
    <property type="entry name" value="MsbA_lipidA"/>
    <property type="match status" value="1"/>
</dbReference>
<dbReference type="InterPro" id="IPR003593">
    <property type="entry name" value="AAA+_ATPase"/>
</dbReference>
<evidence type="ECO:0000256" key="1">
    <source>
        <dbReference type="ARBA" id="ARBA00004651"/>
    </source>
</evidence>
<dbReference type="Gene3D" id="1.20.1560.10">
    <property type="entry name" value="ABC transporter type 1, transmembrane domain"/>
    <property type="match status" value="1"/>
</dbReference>
<protein>
    <submittedName>
        <fullName evidence="14">Lipid A export permease/ATP-binding protein MsbA</fullName>
    </submittedName>
</protein>
<dbReference type="PROSITE" id="PS50929">
    <property type="entry name" value="ABC_TM1F"/>
    <property type="match status" value="1"/>
</dbReference>
<evidence type="ECO:0000256" key="7">
    <source>
        <dbReference type="ARBA" id="ARBA00022967"/>
    </source>
</evidence>
<dbReference type="EMBL" id="DRMS01000114">
    <property type="protein sequence ID" value="HFC91717.1"/>
    <property type="molecule type" value="Genomic_DNA"/>
</dbReference>
<dbReference type="AlphaFoldDB" id="A0A7V2WUI3"/>
<feature type="domain" description="ABC transporter" evidence="12">
    <location>
        <begin position="342"/>
        <end position="588"/>
    </location>
</feature>
<keyword evidence="2" id="KW-0813">Transport</keyword>
<feature type="domain" description="ABC transmembrane type-1" evidence="13">
    <location>
        <begin position="38"/>
        <end position="320"/>
    </location>
</feature>
<evidence type="ECO:0000256" key="6">
    <source>
        <dbReference type="ARBA" id="ARBA00022840"/>
    </source>
</evidence>
<accession>A0A7V2WUI3</accession>
<dbReference type="Pfam" id="PF00005">
    <property type="entry name" value="ABC_tran"/>
    <property type="match status" value="1"/>
</dbReference>
<dbReference type="PANTHER" id="PTHR43394:SF1">
    <property type="entry name" value="ATP-BINDING CASSETTE SUB-FAMILY B MEMBER 10, MITOCHONDRIAL"/>
    <property type="match status" value="1"/>
</dbReference>
<dbReference type="SMART" id="SM00382">
    <property type="entry name" value="AAA"/>
    <property type="match status" value="1"/>
</dbReference>
<gene>
    <name evidence="14" type="primary">msbA</name>
    <name evidence="14" type="ORF">ENJ51_02770</name>
</gene>
<feature type="transmembrane region" description="Helical" evidence="11">
    <location>
        <begin position="31"/>
        <end position="54"/>
    </location>
</feature>
<keyword evidence="8 11" id="KW-1133">Transmembrane helix</keyword>
<dbReference type="GO" id="GO:0015421">
    <property type="term" value="F:ABC-type oligopeptide transporter activity"/>
    <property type="evidence" value="ECO:0007669"/>
    <property type="project" value="TreeGrafter"/>
</dbReference>
<dbReference type="InterPro" id="IPR039421">
    <property type="entry name" value="Type_1_exporter"/>
</dbReference>
<feature type="transmembrane region" description="Helical" evidence="11">
    <location>
        <begin position="259"/>
        <end position="279"/>
    </location>
</feature>
<dbReference type="SUPFAM" id="SSF52540">
    <property type="entry name" value="P-loop containing nucleoside triphosphate hydrolases"/>
    <property type="match status" value="1"/>
</dbReference>
<feature type="transmembrane region" description="Helical" evidence="11">
    <location>
        <begin position="178"/>
        <end position="196"/>
    </location>
</feature>
<dbReference type="Gene3D" id="3.40.50.300">
    <property type="entry name" value="P-loop containing nucleotide triphosphate hydrolases"/>
    <property type="match status" value="1"/>
</dbReference>
<dbReference type="InterPro" id="IPR017871">
    <property type="entry name" value="ABC_transporter-like_CS"/>
</dbReference>
<dbReference type="Pfam" id="PF00664">
    <property type="entry name" value="ABC_membrane"/>
    <property type="match status" value="1"/>
</dbReference>
<name>A0A7V2WUI3_LEUMU</name>
<organism evidence="14">
    <name type="scientific">Leucothrix mucor</name>
    <dbReference type="NCBI Taxonomy" id="45248"/>
    <lineage>
        <taxon>Bacteria</taxon>
        <taxon>Pseudomonadati</taxon>
        <taxon>Pseudomonadota</taxon>
        <taxon>Gammaproteobacteria</taxon>
        <taxon>Thiotrichales</taxon>
        <taxon>Thiotrichaceae</taxon>
        <taxon>Leucothrix</taxon>
    </lineage>
</organism>
<dbReference type="PANTHER" id="PTHR43394">
    <property type="entry name" value="ATP-DEPENDENT PERMEASE MDL1, MITOCHONDRIAL"/>
    <property type="match status" value="1"/>
</dbReference>
<dbReference type="PROSITE" id="PS00211">
    <property type="entry name" value="ABC_TRANSPORTER_1"/>
    <property type="match status" value="1"/>
</dbReference>
<reference evidence="14" key="1">
    <citation type="journal article" date="2020" name="mSystems">
        <title>Genome- and Community-Level Interaction Insights into Carbon Utilization and Element Cycling Functions of Hydrothermarchaeota in Hydrothermal Sediment.</title>
        <authorList>
            <person name="Zhou Z."/>
            <person name="Liu Y."/>
            <person name="Xu W."/>
            <person name="Pan J."/>
            <person name="Luo Z.H."/>
            <person name="Li M."/>
        </authorList>
    </citation>
    <scope>NUCLEOTIDE SEQUENCE [LARGE SCALE GENOMIC DNA]</scope>
    <source>
        <strain evidence="14">HyVt-493</strain>
    </source>
</reference>
<dbReference type="FunFam" id="3.40.50.300:FF:000218">
    <property type="entry name" value="Multidrug ABC transporter ATP-binding protein"/>
    <property type="match status" value="1"/>
</dbReference>
<keyword evidence="3" id="KW-1003">Cell membrane</keyword>
<dbReference type="GO" id="GO:0005524">
    <property type="term" value="F:ATP binding"/>
    <property type="evidence" value="ECO:0007669"/>
    <property type="project" value="UniProtKB-KW"/>
</dbReference>
<dbReference type="InterPro" id="IPR011527">
    <property type="entry name" value="ABC1_TM_dom"/>
</dbReference>
<evidence type="ECO:0000256" key="10">
    <source>
        <dbReference type="ARBA" id="ARBA00023136"/>
    </source>
</evidence>
<dbReference type="GO" id="GO:0005886">
    <property type="term" value="C:plasma membrane"/>
    <property type="evidence" value="ECO:0007669"/>
    <property type="project" value="UniProtKB-SubCell"/>
</dbReference>
<dbReference type="InterPro" id="IPR036640">
    <property type="entry name" value="ABC1_TM_sf"/>
</dbReference>
<dbReference type="GO" id="GO:0016887">
    <property type="term" value="F:ATP hydrolysis activity"/>
    <property type="evidence" value="ECO:0007669"/>
    <property type="project" value="InterPro"/>
</dbReference>
<dbReference type="GO" id="GO:0034040">
    <property type="term" value="F:ATPase-coupled lipid transmembrane transporter activity"/>
    <property type="evidence" value="ECO:0007669"/>
    <property type="project" value="InterPro"/>
</dbReference>
<dbReference type="PROSITE" id="PS50893">
    <property type="entry name" value="ABC_TRANSPORTER_2"/>
    <property type="match status" value="1"/>
</dbReference>
<evidence type="ECO:0000256" key="3">
    <source>
        <dbReference type="ARBA" id="ARBA00022475"/>
    </source>
</evidence>
<evidence type="ECO:0000256" key="11">
    <source>
        <dbReference type="SAM" id="Phobius"/>
    </source>
</evidence>
<comment type="subcellular location">
    <subcellularLocation>
        <location evidence="1">Cell membrane</location>
        <topology evidence="1">Multi-pass membrane protein</topology>
    </subcellularLocation>
</comment>
<evidence type="ECO:0000259" key="13">
    <source>
        <dbReference type="PROSITE" id="PS50929"/>
    </source>
</evidence>
<dbReference type="InterPro" id="IPR027417">
    <property type="entry name" value="P-loop_NTPase"/>
</dbReference>
<dbReference type="CDD" id="cd18552">
    <property type="entry name" value="ABC_6TM_MsbA_like"/>
    <property type="match status" value="1"/>
</dbReference>
<evidence type="ECO:0000313" key="14">
    <source>
        <dbReference type="EMBL" id="HFC91717.1"/>
    </source>
</evidence>
<evidence type="ECO:0000256" key="8">
    <source>
        <dbReference type="ARBA" id="ARBA00022989"/>
    </source>
</evidence>
<dbReference type="Proteomes" id="UP000885750">
    <property type="component" value="Unassembled WGS sequence"/>
</dbReference>
<keyword evidence="10 11" id="KW-0472">Membrane</keyword>
<evidence type="ECO:0000256" key="5">
    <source>
        <dbReference type="ARBA" id="ARBA00022741"/>
    </source>
</evidence>
<keyword evidence="7" id="KW-1278">Translocase</keyword>
<keyword evidence="5" id="KW-0547">Nucleotide-binding</keyword>
<feature type="transmembrane region" description="Helical" evidence="11">
    <location>
        <begin position="74"/>
        <end position="102"/>
    </location>
</feature>
<dbReference type="InterPro" id="IPR011917">
    <property type="entry name" value="ABC_transpr_lipidA"/>
</dbReference>
<keyword evidence="4 11" id="KW-0812">Transmembrane</keyword>
<feature type="transmembrane region" description="Helical" evidence="11">
    <location>
        <begin position="155"/>
        <end position="172"/>
    </location>
</feature>
<comment type="caution">
    <text evidence="14">The sequence shown here is derived from an EMBL/GenBank/DDBJ whole genome shotgun (WGS) entry which is preliminary data.</text>
</comment>
<keyword evidence="9" id="KW-0445">Lipid transport</keyword>
<dbReference type="InterPro" id="IPR003439">
    <property type="entry name" value="ABC_transporter-like_ATP-bd"/>
</dbReference>
<proteinExistence type="predicted"/>